<dbReference type="InterPro" id="IPR011990">
    <property type="entry name" value="TPR-like_helical_dom_sf"/>
</dbReference>
<dbReference type="PANTHER" id="PTHR46423:SF1">
    <property type="entry name" value="RNA POLYMERASE II-ASSOCIATED PROTEIN 3"/>
    <property type="match status" value="1"/>
</dbReference>
<dbReference type="InterPro" id="IPR008942">
    <property type="entry name" value="ENTH_VHS"/>
</dbReference>
<keyword evidence="3" id="KW-1185">Reference proteome</keyword>
<dbReference type="Proteomes" id="UP001189429">
    <property type="component" value="Unassembled WGS sequence"/>
</dbReference>
<dbReference type="SUPFAM" id="SSF48452">
    <property type="entry name" value="TPR-like"/>
    <property type="match status" value="1"/>
</dbReference>
<dbReference type="EMBL" id="CAUYUJ010018704">
    <property type="protein sequence ID" value="CAK0885682.1"/>
    <property type="molecule type" value="Genomic_DNA"/>
</dbReference>
<name>A0ABN9WL21_9DINO</name>
<gene>
    <name evidence="2" type="ORF">PCOR1329_LOCUS67223</name>
</gene>
<accession>A0ABN9WL21</accession>
<dbReference type="InterPro" id="IPR051966">
    <property type="entry name" value="RPAP3"/>
</dbReference>
<dbReference type="Gene3D" id="1.25.40.10">
    <property type="entry name" value="Tetratricopeptide repeat domain"/>
    <property type="match status" value="1"/>
</dbReference>
<dbReference type="InterPro" id="IPR019734">
    <property type="entry name" value="TPR_rpt"/>
</dbReference>
<dbReference type="SMART" id="SM00028">
    <property type="entry name" value="TPR"/>
    <property type="match status" value="2"/>
</dbReference>
<protein>
    <submittedName>
        <fullName evidence="2">Uncharacterized protein</fullName>
    </submittedName>
</protein>
<dbReference type="Gene3D" id="1.25.40.90">
    <property type="match status" value="1"/>
</dbReference>
<sequence>MDWGHLRAATSQGEKPVPGWLFRDICQEAERHPQDIPDVAEYVMQCVACDDQNVALKGCLALRHLADDVPQFREYMRQCPDALAILQDVSAPPPLAITASLEAPEAKFLREAAARALRACTSREAGAEAARKAEIRARCQGFGNYAPPEEEQPRGAGGAVERAADYVGTALADTVDDFREKGAVGAVRDGVLDAADLVLDGVGAVWSLLAGRRNAPAPVEQERICRPAGGAQQPPHLPRAPLAAGPAADAYAGAFGRGAAGATHSFSPAALQQAGLAAPAPLPHSAPPPAAAAAAPAAAAPAAAAAAPAAEPEDLLIFEDTVEASSPSSADLLSFGDGASAASSAGPEEGPAEAAELKRRGNALVKERRPGEAIRQYEAALALLAPGSHEPLRAVLFANVALCCLQQQLYRRAVEAATRSLEADAGHAKAHYRRCLAHRALKIEEARRDLDALGRCRHELAPEEMRRLAASLQAPR</sequence>
<keyword evidence="1" id="KW-0802">TPR repeat</keyword>
<dbReference type="PANTHER" id="PTHR46423">
    <property type="entry name" value="RNA POLYMERASE II-ASSOCIATED PROTEIN 3"/>
    <property type="match status" value="1"/>
</dbReference>
<proteinExistence type="predicted"/>
<comment type="caution">
    <text evidence="2">The sequence shown here is derived from an EMBL/GenBank/DDBJ whole genome shotgun (WGS) entry which is preliminary data.</text>
</comment>
<reference evidence="2" key="1">
    <citation type="submission" date="2023-10" db="EMBL/GenBank/DDBJ databases">
        <authorList>
            <person name="Chen Y."/>
            <person name="Shah S."/>
            <person name="Dougan E. K."/>
            <person name="Thang M."/>
            <person name="Chan C."/>
        </authorList>
    </citation>
    <scope>NUCLEOTIDE SEQUENCE [LARGE SCALE GENOMIC DNA]</scope>
</reference>
<organism evidence="2 3">
    <name type="scientific">Prorocentrum cordatum</name>
    <dbReference type="NCBI Taxonomy" id="2364126"/>
    <lineage>
        <taxon>Eukaryota</taxon>
        <taxon>Sar</taxon>
        <taxon>Alveolata</taxon>
        <taxon>Dinophyceae</taxon>
        <taxon>Prorocentrales</taxon>
        <taxon>Prorocentraceae</taxon>
        <taxon>Prorocentrum</taxon>
    </lineage>
</organism>
<evidence type="ECO:0000313" key="3">
    <source>
        <dbReference type="Proteomes" id="UP001189429"/>
    </source>
</evidence>
<evidence type="ECO:0000313" key="2">
    <source>
        <dbReference type="EMBL" id="CAK0885682.1"/>
    </source>
</evidence>
<evidence type="ECO:0000256" key="1">
    <source>
        <dbReference type="ARBA" id="ARBA00022803"/>
    </source>
</evidence>